<dbReference type="Proteomes" id="UP000008138">
    <property type="component" value="Chromosome"/>
</dbReference>
<keyword evidence="2" id="KW-1185">Reference proteome</keyword>
<reference key="2">
    <citation type="submission" date="2011-03" db="EMBL/GenBank/DDBJ databases">
        <title>Complete genome sequence of the thermoacidophilic crenarchaeon Thermoproteus uzoniensis 768-20.</title>
        <authorList>
            <person name="Mardanov A.V."/>
            <person name="Gumerov V.M."/>
            <person name="Beletsky A.V."/>
            <person name="Prokofeva M.I."/>
            <person name="Bonch-Osmolovskaya E.A."/>
            <person name="Ravin N.V."/>
            <person name="Skryabin K.G."/>
        </authorList>
    </citation>
    <scope>NUCLEOTIDE SEQUENCE</scope>
    <source>
        <strain>768-20</strain>
    </source>
</reference>
<dbReference type="KEGG" id="tuz:TUZN_1063"/>
<dbReference type="AlphaFoldDB" id="F2L6E7"/>
<dbReference type="STRING" id="999630.TUZN_1063"/>
<dbReference type="eggNOG" id="arCOG05631">
    <property type="taxonomic scope" value="Archaea"/>
</dbReference>
<dbReference type="EMBL" id="CP002590">
    <property type="protein sequence ID" value="AEA12543.1"/>
    <property type="molecule type" value="Genomic_DNA"/>
</dbReference>
<organism evidence="1 2">
    <name type="scientific">Thermoproteus uzoniensis (strain 768-20)</name>
    <dbReference type="NCBI Taxonomy" id="999630"/>
    <lineage>
        <taxon>Archaea</taxon>
        <taxon>Thermoproteota</taxon>
        <taxon>Thermoprotei</taxon>
        <taxon>Thermoproteales</taxon>
        <taxon>Thermoproteaceae</taxon>
        <taxon>Thermoproteus</taxon>
    </lineage>
</organism>
<proteinExistence type="predicted"/>
<accession>F2L6E7</accession>
<dbReference type="RefSeq" id="WP_013679879.1">
    <property type="nucleotide sequence ID" value="NC_015315.1"/>
</dbReference>
<reference evidence="1 2" key="1">
    <citation type="journal article" date="2011" name="J. Bacteriol.">
        <title>Complete genome sequence of the thermoacidophilic crenarchaeon Thermoproteus uzoniensis 768-20.</title>
        <authorList>
            <person name="Mardanov A.V."/>
            <person name="Gumerov V.M."/>
            <person name="Beletsky A.V."/>
            <person name="Prokofeva M.I."/>
            <person name="Bonch-Osmolovskaya E.A."/>
            <person name="Ravin N.V."/>
            <person name="Skryabin K.G."/>
        </authorList>
    </citation>
    <scope>NUCLEOTIDE SEQUENCE [LARGE SCALE GENOMIC DNA]</scope>
    <source>
        <strain evidence="1 2">768-20</strain>
    </source>
</reference>
<dbReference type="HOGENOM" id="CLU_1567220_0_0_2"/>
<sequence length="171" mass="18530">MDAAELEYRALLSLIYAEAAADLDDVSVVYEDTPSCISLASALAALLMARGKKVSAAPASRLEGPVDSAFIVMGPYRDGLADAVASILPLVKKVAVLHTPAYFAVEELDDFPKLVEGKEVRYAVREEPGEITFYKVRASGGRVEKSEIAKRRLTAAESRIVRRYEASVEPP</sequence>
<dbReference type="GeneID" id="10360592"/>
<gene>
    <name evidence="1" type="ordered locus">TUZN_1063</name>
</gene>
<dbReference type="OrthoDB" id="28714at2157"/>
<evidence type="ECO:0000313" key="1">
    <source>
        <dbReference type="EMBL" id="AEA12543.1"/>
    </source>
</evidence>
<evidence type="ECO:0000313" key="2">
    <source>
        <dbReference type="Proteomes" id="UP000008138"/>
    </source>
</evidence>
<protein>
    <submittedName>
        <fullName evidence="1">Uncharacterized protein</fullName>
    </submittedName>
</protein>
<name>F2L6E7_THEU7</name>